<sequence length="145" mass="16221">MSQVVSIAFHRLDWPPDNIMFPSGDLQGMGVFFFNPFPLFSCSFILLCYIGRCGFWILLNCIWLKSVLIGWTVCVYPGASEEGMEEERTKKVESGAITTTWPQLSKDAASAVLYGGVCTGYFTGLVLHGRTKQDLLVLILLMRQL</sequence>
<feature type="transmembrane region" description="Helical" evidence="1">
    <location>
        <begin position="30"/>
        <end position="50"/>
    </location>
</feature>
<dbReference type="Proteomes" id="UP000240493">
    <property type="component" value="Unassembled WGS sequence"/>
</dbReference>
<dbReference type="EMBL" id="KZ679256">
    <property type="protein sequence ID" value="PTB46962.1"/>
    <property type="molecule type" value="Genomic_DNA"/>
</dbReference>
<organism evidence="2 3">
    <name type="scientific">Trichoderma asperellum (strain ATCC 204424 / CBS 433.97 / NBRC 101777)</name>
    <dbReference type="NCBI Taxonomy" id="1042311"/>
    <lineage>
        <taxon>Eukaryota</taxon>
        <taxon>Fungi</taxon>
        <taxon>Dikarya</taxon>
        <taxon>Ascomycota</taxon>
        <taxon>Pezizomycotina</taxon>
        <taxon>Sordariomycetes</taxon>
        <taxon>Hypocreomycetidae</taxon>
        <taxon>Hypocreales</taxon>
        <taxon>Hypocreaceae</taxon>
        <taxon>Trichoderma</taxon>
    </lineage>
</organism>
<protein>
    <recommendedName>
        <fullName evidence="4">Transmembrane protein</fullName>
    </recommendedName>
</protein>
<evidence type="ECO:0008006" key="4">
    <source>
        <dbReference type="Google" id="ProtNLM"/>
    </source>
</evidence>
<reference evidence="2 3" key="1">
    <citation type="submission" date="2016-07" db="EMBL/GenBank/DDBJ databases">
        <title>Multiple horizontal gene transfer events from other fungi enriched the ability of initially mycotrophic Trichoderma (Ascomycota) to feed on dead plant biomass.</title>
        <authorList>
            <consortium name="DOE Joint Genome Institute"/>
            <person name="Aerts A."/>
            <person name="Atanasova L."/>
            <person name="Chenthamara K."/>
            <person name="Zhang J."/>
            <person name="Grujic M."/>
            <person name="Henrissat B."/>
            <person name="Kuo A."/>
            <person name="Salamov A."/>
            <person name="Lipzen A."/>
            <person name="Labutti K."/>
            <person name="Barry K."/>
            <person name="Miao Y."/>
            <person name="Rahimi M.J."/>
            <person name="Shen Q."/>
            <person name="Grigoriev I.V."/>
            <person name="Kubicek C.P."/>
            <person name="Druzhinina I.S."/>
        </authorList>
    </citation>
    <scope>NUCLEOTIDE SEQUENCE [LARGE SCALE GENOMIC DNA]</scope>
    <source>
        <strain evidence="2 3">CBS 433.97</strain>
    </source>
</reference>
<keyword evidence="1" id="KW-0812">Transmembrane</keyword>
<proteinExistence type="predicted"/>
<keyword evidence="1" id="KW-0472">Membrane</keyword>
<feature type="transmembrane region" description="Helical" evidence="1">
    <location>
        <begin position="57"/>
        <end position="79"/>
    </location>
</feature>
<evidence type="ECO:0000256" key="1">
    <source>
        <dbReference type="SAM" id="Phobius"/>
    </source>
</evidence>
<feature type="transmembrane region" description="Helical" evidence="1">
    <location>
        <begin position="108"/>
        <end position="127"/>
    </location>
</feature>
<name>A0A2T3ZQ81_TRIA4</name>
<keyword evidence="3" id="KW-1185">Reference proteome</keyword>
<accession>A0A2T3ZQ81</accession>
<evidence type="ECO:0000313" key="2">
    <source>
        <dbReference type="EMBL" id="PTB46962.1"/>
    </source>
</evidence>
<keyword evidence="1" id="KW-1133">Transmembrane helix</keyword>
<dbReference type="AlphaFoldDB" id="A0A2T3ZQ81"/>
<evidence type="ECO:0000313" key="3">
    <source>
        <dbReference type="Proteomes" id="UP000240493"/>
    </source>
</evidence>
<gene>
    <name evidence="2" type="ORF">M441DRAFT_228038</name>
</gene>